<evidence type="ECO:0000256" key="1">
    <source>
        <dbReference type="ARBA" id="ARBA00009764"/>
    </source>
</evidence>
<evidence type="ECO:0000256" key="5">
    <source>
        <dbReference type="RuleBase" id="RU362066"/>
    </source>
</evidence>
<accession>A0ABX0F5A4</accession>
<proteinExistence type="inferred from homology"/>
<reference evidence="8 9" key="1">
    <citation type="submission" date="2020-01" db="EMBL/GenBank/DDBJ databases">
        <title>Polyphasic characterisation and genomic insights into a novel alkali tolerant bacterium VR-M41.</title>
        <authorList>
            <person name="Vemuluri V.R."/>
        </authorList>
    </citation>
    <scope>NUCLEOTIDE SEQUENCE [LARGE SCALE GENOMIC DNA]</scope>
    <source>
        <strain evidence="8 9">VR-M41</strain>
    </source>
</reference>
<comment type="function">
    <text evidence="5">Required for morphogenesis and for the elongation of the flagellar filament by facilitating polymerization of the flagellin monomers at the tip of growing filament. Forms a capping structure, which prevents flagellin subunits (transported through the central channel of the flagellum) from leaking out without polymerization at the distal end.</text>
</comment>
<keyword evidence="9" id="KW-1185">Reference proteome</keyword>
<dbReference type="InterPro" id="IPR010810">
    <property type="entry name" value="Flagellin_hook_IN_motif"/>
</dbReference>
<evidence type="ECO:0000256" key="2">
    <source>
        <dbReference type="ARBA" id="ARBA00011255"/>
    </source>
</evidence>
<keyword evidence="8" id="KW-0282">Flagellum</keyword>
<keyword evidence="5" id="KW-0964">Secreted</keyword>
<keyword evidence="8" id="KW-0966">Cell projection</keyword>
<keyword evidence="8" id="KW-0969">Cilium</keyword>
<feature type="domain" description="Flagellar hook-associated protein 2 C-terminal" evidence="7">
    <location>
        <begin position="209"/>
        <end position="489"/>
    </location>
</feature>
<dbReference type="Pfam" id="PF07196">
    <property type="entry name" value="Flagellin_IN"/>
    <property type="match status" value="1"/>
</dbReference>
<comment type="subunit">
    <text evidence="2 5">Homopentamer.</text>
</comment>
<evidence type="ECO:0000313" key="8">
    <source>
        <dbReference type="EMBL" id="NGZ76118.1"/>
    </source>
</evidence>
<dbReference type="Pfam" id="PF02465">
    <property type="entry name" value="FliD_N"/>
    <property type="match status" value="1"/>
</dbReference>
<dbReference type="InterPro" id="IPR003481">
    <property type="entry name" value="FliD_N"/>
</dbReference>
<feature type="domain" description="Flagellar hook-associated protein 2 N-terminal" evidence="6">
    <location>
        <begin position="10"/>
        <end position="106"/>
    </location>
</feature>
<keyword evidence="3" id="KW-0175">Coiled coil</keyword>
<dbReference type="EMBL" id="JAAFGS010000004">
    <property type="protein sequence ID" value="NGZ76118.1"/>
    <property type="molecule type" value="Genomic_DNA"/>
</dbReference>
<dbReference type="InterPro" id="IPR010809">
    <property type="entry name" value="FliD_C"/>
</dbReference>
<dbReference type="Pfam" id="PF07195">
    <property type="entry name" value="FliD_C"/>
    <property type="match status" value="1"/>
</dbReference>
<sequence>MVTRISGMASGMDIDALVKSMVNARKGPLNKLNEQKQLLEWQRDDYRKMSTKLVTFMQDSISKLAQSSTINAQKATITGNTGALTASASSVASSGTMTIEVTKLATFSSVRSAQGLNKDSTTTKLSDLDSSFGTASVVTIGGADIALTADETIQSFVDKINSNSKTGVTAFYDSAAGLSLTSKTAGPDAVVVDASIKNAFNLTMDTFGSKAELNVNGLNIEKDSNSFDLNGVAITLNAAGGAATTVTVSKDTEKVVQAVQDFVNAYNDVISTVNGKISEERYKKYTPLTSEQRKEMSDDEAKLWDEKAKSGMLKNDSILQRTIGDMRAALIQGVDIGRVVNVDGVDVNKPLMMSELGITTGTYDTKGKLNLDTAKLTAALEGNPDIVNQFFGQNYSKSTLNNQYTVEDGILAKTRKISTAALSSLAEKAGTSKVSSDLNSTFLTTSLMGQRLTAIDRQITDWNSRLNRIETNYYKQFTAMETAINRYNATMSSLSGM</sequence>
<evidence type="ECO:0000259" key="7">
    <source>
        <dbReference type="Pfam" id="PF07195"/>
    </source>
</evidence>
<dbReference type="Proteomes" id="UP000800303">
    <property type="component" value="Unassembled WGS sequence"/>
</dbReference>
<keyword evidence="4 5" id="KW-0975">Bacterial flagellum</keyword>
<evidence type="ECO:0000256" key="4">
    <source>
        <dbReference type="ARBA" id="ARBA00023143"/>
    </source>
</evidence>
<dbReference type="PANTHER" id="PTHR30288:SF0">
    <property type="entry name" value="FLAGELLAR HOOK-ASSOCIATED PROTEIN 2"/>
    <property type="match status" value="1"/>
</dbReference>
<dbReference type="PANTHER" id="PTHR30288">
    <property type="entry name" value="FLAGELLAR CAP/ASSEMBLY PROTEIN FLID"/>
    <property type="match status" value="1"/>
</dbReference>
<comment type="caution">
    <text evidence="8">The sequence shown here is derived from an EMBL/GenBank/DDBJ whole genome shotgun (WGS) entry which is preliminary data.</text>
</comment>
<organism evidence="8 9">
    <name type="scientific">Saccharibacillus alkalitolerans</name>
    <dbReference type="NCBI Taxonomy" id="2705290"/>
    <lineage>
        <taxon>Bacteria</taxon>
        <taxon>Bacillati</taxon>
        <taxon>Bacillota</taxon>
        <taxon>Bacilli</taxon>
        <taxon>Bacillales</taxon>
        <taxon>Paenibacillaceae</taxon>
        <taxon>Saccharibacillus</taxon>
    </lineage>
</organism>
<name>A0ABX0F5A4_9BACL</name>
<evidence type="ECO:0000259" key="6">
    <source>
        <dbReference type="Pfam" id="PF02465"/>
    </source>
</evidence>
<evidence type="ECO:0000256" key="3">
    <source>
        <dbReference type="ARBA" id="ARBA00023054"/>
    </source>
</evidence>
<comment type="subcellular location">
    <subcellularLocation>
        <location evidence="5">Secreted</location>
    </subcellularLocation>
    <subcellularLocation>
        <location evidence="5">Bacterial flagellum</location>
    </subcellularLocation>
</comment>
<protein>
    <recommendedName>
        <fullName evidence="5">Flagellar hook-associated protein 2</fullName>
        <shortName evidence="5">HAP2</shortName>
    </recommendedName>
    <alternativeName>
        <fullName evidence="5">Flagellar cap protein</fullName>
    </alternativeName>
</protein>
<evidence type="ECO:0000313" key="9">
    <source>
        <dbReference type="Proteomes" id="UP000800303"/>
    </source>
</evidence>
<dbReference type="InterPro" id="IPR040026">
    <property type="entry name" value="FliD"/>
</dbReference>
<comment type="similarity">
    <text evidence="1 5">Belongs to the FliD family.</text>
</comment>
<gene>
    <name evidence="8" type="primary">fliD</name>
    <name evidence="8" type="ORF">GYN08_12390</name>
</gene>
<dbReference type="RefSeq" id="WP_166274647.1">
    <property type="nucleotide sequence ID" value="NZ_JAAFGS010000004.1"/>
</dbReference>